<evidence type="ECO:0000313" key="1">
    <source>
        <dbReference type="EMBL" id="CAG8710309.1"/>
    </source>
</evidence>
<accession>A0ACA9PK58</accession>
<gene>
    <name evidence="1" type="ORF">DHETER_LOCUS12222</name>
</gene>
<proteinExistence type="predicted"/>
<dbReference type="EMBL" id="CAJVPU010029302">
    <property type="protein sequence ID" value="CAG8710309.1"/>
    <property type="molecule type" value="Genomic_DNA"/>
</dbReference>
<dbReference type="Proteomes" id="UP000789702">
    <property type="component" value="Unassembled WGS sequence"/>
</dbReference>
<name>A0ACA9PK58_9GLOM</name>
<reference evidence="1" key="1">
    <citation type="submission" date="2021-06" db="EMBL/GenBank/DDBJ databases">
        <authorList>
            <person name="Kallberg Y."/>
            <person name="Tangrot J."/>
            <person name="Rosling A."/>
        </authorList>
    </citation>
    <scope>NUCLEOTIDE SEQUENCE</scope>
    <source>
        <strain evidence="1">IL203A</strain>
    </source>
</reference>
<protein>
    <submittedName>
        <fullName evidence="1">1592_t:CDS:1</fullName>
    </submittedName>
</protein>
<sequence>MYVHTWEYRTPIEEVMRSLDDAVRSGKVHYIAISNTPAWVISRANTMVIG</sequence>
<comment type="caution">
    <text evidence="1">The sequence shown here is derived from an EMBL/GenBank/DDBJ whole genome shotgun (WGS) entry which is preliminary data.</text>
</comment>
<feature type="non-terminal residue" evidence="1">
    <location>
        <position position="50"/>
    </location>
</feature>
<keyword evidence="2" id="KW-1185">Reference proteome</keyword>
<evidence type="ECO:0000313" key="2">
    <source>
        <dbReference type="Proteomes" id="UP000789702"/>
    </source>
</evidence>
<organism evidence="1 2">
    <name type="scientific">Dentiscutata heterogama</name>
    <dbReference type="NCBI Taxonomy" id="1316150"/>
    <lineage>
        <taxon>Eukaryota</taxon>
        <taxon>Fungi</taxon>
        <taxon>Fungi incertae sedis</taxon>
        <taxon>Mucoromycota</taxon>
        <taxon>Glomeromycotina</taxon>
        <taxon>Glomeromycetes</taxon>
        <taxon>Diversisporales</taxon>
        <taxon>Gigasporaceae</taxon>
        <taxon>Dentiscutata</taxon>
    </lineage>
</organism>